<organism evidence="1 2">
    <name type="scientific">Paractinoplanes ferrugineus</name>
    <dbReference type="NCBI Taxonomy" id="113564"/>
    <lineage>
        <taxon>Bacteria</taxon>
        <taxon>Bacillati</taxon>
        <taxon>Actinomycetota</taxon>
        <taxon>Actinomycetes</taxon>
        <taxon>Micromonosporales</taxon>
        <taxon>Micromonosporaceae</taxon>
        <taxon>Paractinoplanes</taxon>
    </lineage>
</organism>
<reference evidence="1" key="1">
    <citation type="submission" date="2021-01" db="EMBL/GenBank/DDBJ databases">
        <title>Whole genome shotgun sequence of Actinoplanes ferrugineus NBRC 15555.</title>
        <authorList>
            <person name="Komaki H."/>
            <person name="Tamura T."/>
        </authorList>
    </citation>
    <scope>NUCLEOTIDE SEQUENCE</scope>
    <source>
        <strain evidence="1">NBRC 15555</strain>
    </source>
</reference>
<protein>
    <recommendedName>
        <fullName evidence="3">Leucine rich repeat (LRR) protein</fullName>
    </recommendedName>
</protein>
<keyword evidence="2" id="KW-1185">Reference proteome</keyword>
<accession>A0A919IYT7</accession>
<comment type="caution">
    <text evidence="1">The sequence shown here is derived from an EMBL/GenBank/DDBJ whole genome shotgun (WGS) entry which is preliminary data.</text>
</comment>
<dbReference type="EMBL" id="BOMM01000022">
    <property type="protein sequence ID" value="GIE10940.1"/>
    <property type="molecule type" value="Genomic_DNA"/>
</dbReference>
<dbReference type="Gene3D" id="1.25.10.10">
    <property type="entry name" value="Leucine-rich Repeat Variant"/>
    <property type="match status" value="2"/>
</dbReference>
<name>A0A919IYT7_9ACTN</name>
<evidence type="ECO:0008006" key="3">
    <source>
        <dbReference type="Google" id="ProtNLM"/>
    </source>
</evidence>
<evidence type="ECO:0000313" key="1">
    <source>
        <dbReference type="EMBL" id="GIE10940.1"/>
    </source>
</evidence>
<sequence>MRARVAAAADPAATPSALADLAADPSRSVRRVVAGRPDTPPEALRTLVHDSDRQTRECLARNPGCPPDILIVLLTDPHWSVRWTVLDNPGIDPAKRLDGPDHGLAVRLAAARSDDKDMRYILAQRLGLEDEVIDLLLHDTSAEVRAALAERTDSPRTLESLFADPDPKVRRAAGFNADTTAEQRHRLVSDPAAQVRSAVSEAKSVHGWEILEEDLMLLARDRSVNVRWWLANGPGATRPVYQVLAEDRDESVATAARAWLMEPLRRAPAVDEVAGIRVVGPRRMWGPRYVGEPIPHAEFDPASFPGA</sequence>
<dbReference type="SUPFAM" id="SSF48371">
    <property type="entry name" value="ARM repeat"/>
    <property type="match status" value="2"/>
</dbReference>
<dbReference type="Proteomes" id="UP000598174">
    <property type="component" value="Unassembled WGS sequence"/>
</dbReference>
<evidence type="ECO:0000313" key="2">
    <source>
        <dbReference type="Proteomes" id="UP000598174"/>
    </source>
</evidence>
<dbReference type="InterPro" id="IPR016024">
    <property type="entry name" value="ARM-type_fold"/>
</dbReference>
<dbReference type="InterPro" id="IPR004830">
    <property type="entry name" value="LRR_variant"/>
</dbReference>
<proteinExistence type="predicted"/>
<dbReference type="AlphaFoldDB" id="A0A919IYT7"/>
<dbReference type="InterPro" id="IPR011989">
    <property type="entry name" value="ARM-like"/>
</dbReference>
<gene>
    <name evidence="1" type="ORF">Afe05nite_27800</name>
</gene>
<dbReference type="Pfam" id="PF01816">
    <property type="entry name" value="LRV"/>
    <property type="match status" value="1"/>
</dbReference>